<keyword evidence="1" id="KW-1015">Disulfide bond</keyword>
<protein>
    <recommendedName>
        <fullName evidence="3">SMB domain-containing protein</fullName>
    </recommendedName>
</protein>
<evidence type="ECO:0000256" key="2">
    <source>
        <dbReference type="SAM" id="Phobius"/>
    </source>
</evidence>
<proteinExistence type="predicted"/>
<sequence>MDIFVWIQLTVFGFVFNGPVLTNLDYPPKWGSPASWTKVRPKISPWQNYGSSFGKLQNQATVLPTEVDTALTFVRPDPTTSIYPSVLVSTYNDPSYSRLAMKRDFYSNRQKTHLLHQTDQSHTKFSFGFSKTSPVSDELISVTPPLPVSTGAMTTNIEPGHVSDFVSESTSVSTGAMTTNIEPDHVSDFASESISPTLSQPSSINAVDDSSSGQLGPSLLTPGFQIGYKKTEYNGYTPGHYQTHSVSQKSSTALVKPPINCDSSLLSRIDITKATCERQQAVGDFFCFDDFPSCKDRCGRFFPSSCSCDVYCEIYHNCCDDFKGVCPDEWNHSKQIFSSLLEVNISCLKYAKGYLVIASCPPNTNTTEDYKCQHGSEMPISVHNFHFKNIHCLRCNGFKDENAMLWSVEVSVYFEDFEEEDAFSIGEGVSEHLSNTGVYAWKTPESANNLHTCHRAMISSCPPDSPLDIQDKCQSVRAPVTVVERKDDATNIRATSRYGNKYCAECNVRSSYVCVGSSRDYYITNQGHGRFSNIINWHIIDNKTILSAGPMSQWKTMTCNGSNFDSMSMACKMEMCHGQLVIVNNKCSVSLVPHCATFILELGLHQRDESTCTNDTCLRPLFHTIMATLINVTNSTYSGMSLVEMAINPSKVQLSFKMKFKKSNEARESPTWPRLLSIYSPTVNDILVHRGFTGMFWFCAMSSRYDKCEIDCKTKNYTIHGPASPRPAVSSRSAITQPLLLVIMSVALCTRFVVIH</sequence>
<evidence type="ECO:0000259" key="3">
    <source>
        <dbReference type="PROSITE" id="PS50958"/>
    </source>
</evidence>
<dbReference type="AlphaFoldDB" id="A0AAN8PY88"/>
<dbReference type="EMBL" id="JAZGQO010000002">
    <property type="protein sequence ID" value="KAK6189813.1"/>
    <property type="molecule type" value="Genomic_DNA"/>
</dbReference>
<dbReference type="PROSITE" id="PS50958">
    <property type="entry name" value="SMB_2"/>
    <property type="match status" value="1"/>
</dbReference>
<keyword evidence="5" id="KW-1185">Reference proteome</keyword>
<evidence type="ECO:0000313" key="5">
    <source>
        <dbReference type="Proteomes" id="UP001347796"/>
    </source>
</evidence>
<feature type="domain" description="SMB" evidence="3">
    <location>
        <begin position="290"/>
        <end position="331"/>
    </location>
</feature>
<feature type="transmembrane region" description="Helical" evidence="2">
    <location>
        <begin position="735"/>
        <end position="754"/>
    </location>
</feature>
<evidence type="ECO:0000313" key="4">
    <source>
        <dbReference type="EMBL" id="KAK6189813.1"/>
    </source>
</evidence>
<accession>A0AAN8PY88</accession>
<organism evidence="4 5">
    <name type="scientific">Patella caerulea</name>
    <name type="common">Rayed Mediterranean limpet</name>
    <dbReference type="NCBI Taxonomy" id="87958"/>
    <lineage>
        <taxon>Eukaryota</taxon>
        <taxon>Metazoa</taxon>
        <taxon>Spiralia</taxon>
        <taxon>Lophotrochozoa</taxon>
        <taxon>Mollusca</taxon>
        <taxon>Gastropoda</taxon>
        <taxon>Patellogastropoda</taxon>
        <taxon>Patelloidea</taxon>
        <taxon>Patellidae</taxon>
        <taxon>Patella</taxon>
    </lineage>
</organism>
<keyword evidence="2" id="KW-0812">Transmembrane</keyword>
<evidence type="ECO:0000256" key="1">
    <source>
        <dbReference type="ARBA" id="ARBA00023157"/>
    </source>
</evidence>
<dbReference type="Pfam" id="PF01033">
    <property type="entry name" value="Somatomedin_B"/>
    <property type="match status" value="1"/>
</dbReference>
<dbReference type="SMART" id="SM00201">
    <property type="entry name" value="SO"/>
    <property type="match status" value="1"/>
</dbReference>
<dbReference type="InterPro" id="IPR036024">
    <property type="entry name" value="Somatomedin_B-like_dom_sf"/>
</dbReference>
<gene>
    <name evidence="4" type="ORF">SNE40_001802</name>
</gene>
<keyword evidence="2" id="KW-0472">Membrane</keyword>
<name>A0AAN8PY88_PATCE</name>
<keyword evidence="2" id="KW-1133">Transmembrane helix</keyword>
<dbReference type="Gene3D" id="4.10.410.20">
    <property type="match status" value="1"/>
</dbReference>
<comment type="caution">
    <text evidence="4">The sequence shown here is derived from an EMBL/GenBank/DDBJ whole genome shotgun (WGS) entry which is preliminary data.</text>
</comment>
<reference evidence="4 5" key="1">
    <citation type="submission" date="2024-01" db="EMBL/GenBank/DDBJ databases">
        <title>The genome of the rayed Mediterranean limpet Patella caerulea (Linnaeus, 1758).</title>
        <authorList>
            <person name="Anh-Thu Weber A."/>
            <person name="Halstead-Nussloch G."/>
        </authorList>
    </citation>
    <scope>NUCLEOTIDE SEQUENCE [LARGE SCALE GENOMIC DNA]</scope>
    <source>
        <strain evidence="4">AATW-2023a</strain>
        <tissue evidence="4">Whole specimen</tissue>
    </source>
</reference>
<dbReference type="InterPro" id="IPR001212">
    <property type="entry name" value="Somatomedin_B_dom"/>
</dbReference>
<dbReference type="Proteomes" id="UP001347796">
    <property type="component" value="Unassembled WGS sequence"/>
</dbReference>
<dbReference type="SUPFAM" id="SSF90188">
    <property type="entry name" value="Somatomedin B domain"/>
    <property type="match status" value="1"/>
</dbReference>
<dbReference type="PROSITE" id="PS00524">
    <property type="entry name" value="SMB_1"/>
    <property type="match status" value="1"/>
</dbReference>